<reference evidence="4" key="1">
    <citation type="submission" date="2020-06" db="EMBL/GenBank/DDBJ databases">
        <authorList>
            <person name="Ji K."/>
            <person name="Li J."/>
        </authorList>
    </citation>
    <scope>NUCLEOTIDE SEQUENCE</scope>
    <source>
        <strain evidence="4">JKM2019</strain>
        <tissue evidence="4">Whole body</tissue>
    </source>
</reference>
<feature type="domain" description="WASH complex subunit 4 N-terminal" evidence="2">
    <location>
        <begin position="67"/>
        <end position="667"/>
    </location>
</feature>
<feature type="domain" description="WASH complex subunit 7 C-terminal" evidence="3">
    <location>
        <begin position="1060"/>
        <end position="1243"/>
    </location>
</feature>
<dbReference type="PANTHER" id="PTHR31409:SF0">
    <property type="entry name" value="WASH COMPLEX SUBUNIT 4"/>
    <property type="match status" value="1"/>
</dbReference>
<dbReference type="PANTHER" id="PTHR31409">
    <property type="entry name" value="WASH COMPLEX SUBUNIT 4"/>
    <property type="match status" value="1"/>
</dbReference>
<organism evidence="4">
    <name type="scientific">Dermatophagoides farinae</name>
    <name type="common">American house dust mite</name>
    <dbReference type="NCBI Taxonomy" id="6954"/>
    <lineage>
        <taxon>Eukaryota</taxon>
        <taxon>Metazoa</taxon>
        <taxon>Ecdysozoa</taxon>
        <taxon>Arthropoda</taxon>
        <taxon>Chelicerata</taxon>
        <taxon>Arachnida</taxon>
        <taxon>Acari</taxon>
        <taxon>Acariformes</taxon>
        <taxon>Sarcoptiformes</taxon>
        <taxon>Astigmata</taxon>
        <taxon>Psoroptidia</taxon>
        <taxon>Analgoidea</taxon>
        <taxon>Pyroglyphidae</taxon>
        <taxon>Dermatophagoidinae</taxon>
        <taxon>Dermatophagoides</taxon>
    </lineage>
</organism>
<dbReference type="InterPro" id="IPR028282">
    <property type="entry name" value="WASH-7_central"/>
</dbReference>
<evidence type="ECO:0000259" key="1">
    <source>
        <dbReference type="Pfam" id="PF14744"/>
    </source>
</evidence>
<evidence type="ECO:0000259" key="2">
    <source>
        <dbReference type="Pfam" id="PF14745"/>
    </source>
</evidence>
<dbReference type="GO" id="GO:0071203">
    <property type="term" value="C:WASH complex"/>
    <property type="evidence" value="ECO:0007669"/>
    <property type="project" value="InterPro"/>
</dbReference>
<dbReference type="EMBL" id="SDOV01000004">
    <property type="protein sequence ID" value="KAH7641258.1"/>
    <property type="molecule type" value="Genomic_DNA"/>
</dbReference>
<dbReference type="InterPro" id="IPR028283">
    <property type="entry name" value="WASH-7_C"/>
</dbReference>
<name>A0A9D4SGY4_DERFA</name>
<dbReference type="InterPro" id="IPR028191">
    <property type="entry name" value="WASH-4_N"/>
</dbReference>
<reference evidence="4" key="2">
    <citation type="journal article" date="2021" name="World Allergy Organ. J.">
        <title>Chromosome-level assembly of Dermatophagoides farinae genome and transcriptome reveals two novel allergens Der f 37 and Der f 39.</title>
        <authorList>
            <person name="Chen J."/>
            <person name="Cai Z."/>
            <person name="Fan D."/>
            <person name="Hu J."/>
            <person name="Hou Y."/>
            <person name="He Y."/>
            <person name="Zhang Z."/>
            <person name="Zhao Z."/>
            <person name="Gao P."/>
            <person name="Hu W."/>
            <person name="Sun J."/>
            <person name="Li J."/>
            <person name="Ji K."/>
        </authorList>
    </citation>
    <scope>NUCLEOTIDE SEQUENCE</scope>
    <source>
        <strain evidence="4">JKM2019</strain>
    </source>
</reference>
<dbReference type="GO" id="GO:0007032">
    <property type="term" value="P:endosome organization"/>
    <property type="evidence" value="ECO:0007669"/>
    <property type="project" value="TreeGrafter"/>
</dbReference>
<proteinExistence type="predicted"/>
<dbReference type="Pfam" id="PF14744">
    <property type="entry name" value="WASH-7_mid"/>
    <property type="match status" value="1"/>
</dbReference>
<protein>
    <submittedName>
        <fullName evidence="4">Wash complex subunit 7-like protein</fullName>
    </submittedName>
</protein>
<dbReference type="InterPro" id="IPR027307">
    <property type="entry name" value="WASH7"/>
</dbReference>
<dbReference type="Pfam" id="PF14746">
    <property type="entry name" value="WASH-7_C"/>
    <property type="match status" value="1"/>
</dbReference>
<sequence length="1247" mass="145529">MSTSSDLDQEIIDKLRHDTVKKYRTFIDELYSDIENVNDKFDFNDSYSGFSSFTFFDEHRQFYARNENILFEEHTNFMELLQTCGNTQLNKLMLVFASLVDEMNELSIMGIKKFIGPILLYREDNVINLAAKEAIVLDVKTDNDKYTNKMIDEDDEFSAVASILPILFNLICYVKRCYEVATNLIMQQHTFLLYANVKTKDKQFQTSLREILPDLNENIRFDIAWESFANLATTLINLDQVFSQQSSVIRRDIFNYKRSLETVLRDLSHYHLENRENEIQSLMTIINEIERELLEGSIAGTHSSTSTTMNRTFQCIDSMFFKGLVVSIINLNIAENETILKNCHLNDNMASYIRNVCTELEQSEEKFIDEYRLLSVTTFFSLYIHMFWKDSDKKLLKILIDQQKKFNIIYVHLPGNINISPDQMLLYTLPRQLADTKMFDHFVNQRELLMKSGFIDHQMKSLTPMITQWLVTTEQSFNSGFYNDIGDGDALNQVFIHIQLMKDGFEHIRQLSNLIRNCIAIHCQCNCPLSKIDTIALCKAIILLQGIKRFFSRHKKILIEVTTHYQKYNACAILNILTRTKRKLLNNVTNYSEQKLDLLSSIILCANCLNGPVITSKRFSLISLCFAYCTSNVDLFTNDDLTKIQILTNRLAFFLNIFNIISQMFDCQYLYFNNEIIKVYFRHFYDSFGSQSIGCTDINDLQYFFAAISDSIPLLHSIDDETKSEKLIQAYVDDVLRTFKLQFLNPVCKDFEDELRFLTHLDLQLGDKNPFKRNYKDFSKLLSAELMKIFYGRKIIWFKKYFENFLNELAYNMTTIALHDWKTYESMLGFAHSKFGLEFASLQLPTQTLEQGLDVLEITRNIHIFVAAYMYNLNNQFFVERNSSNKHLNVLTIRHVANSVQTHGFGILNSTVNFAYQFLRKKLQTLFQFLHEEHIKSRLIKDIRHFREMMSNEEMNRISANNNGLSGRLAKFPFERADKFVKGIRKLGIAKDGMTYLDKFRQLLTQIGNVMGFVRMLRSGALHCTAEIANFVPDLDDLKQTIFERMVQEESTENQLAEETFEAARNLDSVLKTVADNYSEATDYFKLLVEVFAPTFRDTKHVHLRNFYVILPATTLNYVEYIIHCKEKLARKNKQEGASFTDDGFALGVIYVLKLLNQLNDFDCLQWFASIDDYVRQSMPQKFETEESIAATNLINRPQSSSTTASNDHVEQTRSLTIKRIEMFHREFQLLKFNMTSCRILFKSSNF</sequence>
<dbReference type="GO" id="GO:0016197">
    <property type="term" value="P:endosomal transport"/>
    <property type="evidence" value="ECO:0007669"/>
    <property type="project" value="TreeGrafter"/>
</dbReference>
<evidence type="ECO:0000259" key="3">
    <source>
        <dbReference type="Pfam" id="PF14746"/>
    </source>
</evidence>
<comment type="caution">
    <text evidence="4">The sequence shown here is derived from an EMBL/GenBank/DDBJ whole genome shotgun (WGS) entry which is preliminary data.</text>
</comment>
<gene>
    <name evidence="4" type="ORF">HUG17_4302</name>
</gene>
<dbReference type="GO" id="GO:0005768">
    <property type="term" value="C:endosome"/>
    <property type="evidence" value="ECO:0007669"/>
    <property type="project" value="TreeGrafter"/>
</dbReference>
<evidence type="ECO:0000313" key="4">
    <source>
        <dbReference type="EMBL" id="KAH7641258.1"/>
    </source>
</evidence>
<dbReference type="Pfam" id="PF14745">
    <property type="entry name" value="WASH-4_N"/>
    <property type="match status" value="1"/>
</dbReference>
<dbReference type="AlphaFoldDB" id="A0A9D4SGY4"/>
<dbReference type="Proteomes" id="UP000828236">
    <property type="component" value="Unassembled WGS sequence"/>
</dbReference>
<dbReference type="OrthoDB" id="10261210at2759"/>
<feature type="domain" description="WASH complex subunit 7 central" evidence="1">
    <location>
        <begin position="669"/>
        <end position="1036"/>
    </location>
</feature>
<accession>A0A9D4SGY4</accession>